<organism evidence="2 3">
    <name type="scientific">Rhynchophorus ferrugineus</name>
    <name type="common">Red palm weevil</name>
    <name type="synonym">Curculio ferrugineus</name>
    <dbReference type="NCBI Taxonomy" id="354439"/>
    <lineage>
        <taxon>Eukaryota</taxon>
        <taxon>Metazoa</taxon>
        <taxon>Ecdysozoa</taxon>
        <taxon>Arthropoda</taxon>
        <taxon>Hexapoda</taxon>
        <taxon>Insecta</taxon>
        <taxon>Pterygota</taxon>
        <taxon>Neoptera</taxon>
        <taxon>Endopterygota</taxon>
        <taxon>Coleoptera</taxon>
        <taxon>Polyphaga</taxon>
        <taxon>Cucujiformia</taxon>
        <taxon>Curculionidae</taxon>
        <taxon>Dryophthorinae</taxon>
        <taxon>Rhynchophorus</taxon>
    </lineage>
</organism>
<dbReference type="Pfam" id="PF21599">
    <property type="entry name" value="ZSWIM3_N"/>
    <property type="match status" value="1"/>
</dbReference>
<sequence length="239" mass="28015">MENDIIKEPTVLVKLGFNIGDTFSTFKEFKEKLDVVSRQNFIRFWRRDSRTIEGAKKKTKRYLKSDLEFYQLRYACFYAQKHRPKVGLGKRKRRSLVKDIETACPASISLKVSDNGESLEICGVSEYHNHSVNEQEYQKLRPKGKPNLSDLMEDSGENMIFEDVTSAEDKYKHVLMKCRQIARLASVSSPKKVQEILKNLDDYIFYLKYNLPKDEQLRQELPYSTEDENIKIIVEPDLE</sequence>
<comment type="caution">
    <text evidence="2">The sequence shown here is derived from an EMBL/GenBank/DDBJ whole genome shotgun (WGS) entry which is preliminary data.</text>
</comment>
<keyword evidence="3" id="KW-1185">Reference proteome</keyword>
<name>A0A834IAV2_RHYFE</name>
<gene>
    <name evidence="2" type="ORF">GWI33_016597</name>
</gene>
<protein>
    <recommendedName>
        <fullName evidence="1">ZSWIM3 N-terminal domain-containing protein</fullName>
    </recommendedName>
</protein>
<evidence type="ECO:0000313" key="2">
    <source>
        <dbReference type="EMBL" id="KAF7270447.1"/>
    </source>
</evidence>
<dbReference type="EMBL" id="JAACXV010014094">
    <property type="protein sequence ID" value="KAF7270447.1"/>
    <property type="molecule type" value="Genomic_DNA"/>
</dbReference>
<dbReference type="Proteomes" id="UP000625711">
    <property type="component" value="Unassembled WGS sequence"/>
</dbReference>
<dbReference type="AlphaFoldDB" id="A0A834IAV2"/>
<dbReference type="InterPro" id="IPR048325">
    <property type="entry name" value="ZSWIM3_N"/>
</dbReference>
<reference evidence="2" key="1">
    <citation type="submission" date="2020-08" db="EMBL/GenBank/DDBJ databases">
        <title>Genome sequencing and assembly of the red palm weevil Rhynchophorus ferrugineus.</title>
        <authorList>
            <person name="Dias G.B."/>
            <person name="Bergman C.M."/>
            <person name="Manee M."/>
        </authorList>
    </citation>
    <scope>NUCLEOTIDE SEQUENCE</scope>
    <source>
        <strain evidence="2">AA-2017</strain>
        <tissue evidence="2">Whole larva</tissue>
    </source>
</reference>
<evidence type="ECO:0000259" key="1">
    <source>
        <dbReference type="Pfam" id="PF21599"/>
    </source>
</evidence>
<dbReference type="InterPro" id="IPR040854">
    <property type="entry name" value="ZSWIM9"/>
</dbReference>
<accession>A0A834IAV2</accession>
<dbReference type="PANTHER" id="PTHR47086">
    <property type="entry name" value="BTB DOMAIN-CONTAINING PROTEIN"/>
    <property type="match status" value="1"/>
</dbReference>
<feature type="domain" description="ZSWIM3 N-terminal" evidence="1">
    <location>
        <begin position="18"/>
        <end position="130"/>
    </location>
</feature>
<dbReference type="PANTHER" id="PTHR47086:SF4">
    <property type="entry name" value="BTB DOMAIN-CONTAINING PROTEIN"/>
    <property type="match status" value="1"/>
</dbReference>
<evidence type="ECO:0000313" key="3">
    <source>
        <dbReference type="Proteomes" id="UP000625711"/>
    </source>
</evidence>
<proteinExistence type="predicted"/>
<dbReference type="OrthoDB" id="124789at2759"/>